<gene>
    <name evidence="2" type="ORF">AB0A76_00350</name>
</gene>
<dbReference type="Pfam" id="PF11253">
    <property type="entry name" value="DUF3052"/>
    <property type="match status" value="1"/>
</dbReference>
<comment type="caution">
    <text evidence="2">The sequence shown here is derived from an EMBL/GenBank/DDBJ whole genome shotgun (WGS) entry which is preliminary data.</text>
</comment>
<reference evidence="2 3" key="1">
    <citation type="submission" date="2024-06" db="EMBL/GenBank/DDBJ databases">
        <title>The Natural Products Discovery Center: Release of the First 8490 Sequenced Strains for Exploring Actinobacteria Biosynthetic Diversity.</title>
        <authorList>
            <person name="Kalkreuter E."/>
            <person name="Kautsar S.A."/>
            <person name="Yang D."/>
            <person name="Bader C.D."/>
            <person name="Teijaro C.N."/>
            <person name="Fluegel L."/>
            <person name="Davis C.M."/>
            <person name="Simpson J.R."/>
            <person name="Lauterbach L."/>
            <person name="Steele A.D."/>
            <person name="Gui C."/>
            <person name="Meng S."/>
            <person name="Li G."/>
            <person name="Viehrig K."/>
            <person name="Ye F."/>
            <person name="Su P."/>
            <person name="Kiefer A.F."/>
            <person name="Nichols A."/>
            <person name="Cepeda A.J."/>
            <person name="Yan W."/>
            <person name="Fan B."/>
            <person name="Jiang Y."/>
            <person name="Adhikari A."/>
            <person name="Zheng C.-J."/>
            <person name="Schuster L."/>
            <person name="Cowan T.M."/>
            <person name="Smanski M.J."/>
            <person name="Chevrette M.G."/>
            <person name="De Carvalho L.P.S."/>
            <person name="Shen B."/>
        </authorList>
    </citation>
    <scope>NUCLEOTIDE SEQUENCE [LARGE SCALE GENOMIC DNA]</scope>
    <source>
        <strain evidence="2 3">NPDC045705</strain>
    </source>
</reference>
<sequence>MPSVAGAEEADYGARLGFSHGLVVQELGQDDDVDDSLRESVEEAVGGSLVSDDHPGTVDVVLLWLRQADGDLVDILTEAADPLSPDGRIWVLTPNPGKPGHLEPGEIEEAASGAGLSRTGTVPAGAWTASRVVRPKAPGAPG</sequence>
<evidence type="ECO:0000256" key="1">
    <source>
        <dbReference type="SAM" id="MobiDB-lite"/>
    </source>
</evidence>
<dbReference type="InterPro" id="IPR029063">
    <property type="entry name" value="SAM-dependent_MTases_sf"/>
</dbReference>
<dbReference type="InterPro" id="IPR021412">
    <property type="entry name" value="DUF3052"/>
</dbReference>
<dbReference type="Proteomes" id="UP001551210">
    <property type="component" value="Unassembled WGS sequence"/>
</dbReference>
<keyword evidence="3" id="KW-1185">Reference proteome</keyword>
<protein>
    <submittedName>
        <fullName evidence="2">DUF3052 domain-containing protein</fullName>
    </submittedName>
</protein>
<dbReference type="RefSeq" id="WP_359202649.1">
    <property type="nucleotide sequence ID" value="NZ_JBEZAM010000001.1"/>
</dbReference>
<dbReference type="EMBL" id="JBEZAM010000001">
    <property type="protein sequence ID" value="MEU7291649.1"/>
    <property type="molecule type" value="Genomic_DNA"/>
</dbReference>
<dbReference type="SUPFAM" id="SSF53335">
    <property type="entry name" value="S-adenosyl-L-methionine-dependent methyltransferases"/>
    <property type="match status" value="1"/>
</dbReference>
<evidence type="ECO:0000313" key="3">
    <source>
        <dbReference type="Proteomes" id="UP001551210"/>
    </source>
</evidence>
<evidence type="ECO:0000313" key="2">
    <source>
        <dbReference type="EMBL" id="MEU7291649.1"/>
    </source>
</evidence>
<feature type="region of interest" description="Disordered" evidence="1">
    <location>
        <begin position="112"/>
        <end position="142"/>
    </location>
</feature>
<proteinExistence type="predicted"/>
<name>A0ABV3CN76_STREX</name>
<organism evidence="2 3">
    <name type="scientific">Streptomyces exfoliatus</name>
    <name type="common">Streptomyces hydrogenans</name>
    <dbReference type="NCBI Taxonomy" id="1905"/>
    <lineage>
        <taxon>Bacteria</taxon>
        <taxon>Bacillati</taxon>
        <taxon>Actinomycetota</taxon>
        <taxon>Actinomycetes</taxon>
        <taxon>Kitasatosporales</taxon>
        <taxon>Streptomycetaceae</taxon>
        <taxon>Streptomyces</taxon>
    </lineage>
</organism>
<accession>A0ABV3CN76</accession>